<feature type="compositionally biased region" description="Basic and acidic residues" evidence="1">
    <location>
        <begin position="943"/>
        <end position="972"/>
    </location>
</feature>
<dbReference type="Gene3D" id="1.10.510.10">
    <property type="entry name" value="Transferase(Phosphotransferase) domain 1"/>
    <property type="match status" value="2"/>
</dbReference>
<dbReference type="SMART" id="SM00220">
    <property type="entry name" value="S_TKc"/>
    <property type="match status" value="1"/>
</dbReference>
<feature type="compositionally biased region" description="Basic residues" evidence="1">
    <location>
        <begin position="1069"/>
        <end position="1079"/>
    </location>
</feature>
<feature type="compositionally biased region" description="Low complexity" evidence="1">
    <location>
        <begin position="475"/>
        <end position="493"/>
    </location>
</feature>
<dbReference type="InterPro" id="IPR011009">
    <property type="entry name" value="Kinase-like_dom_sf"/>
</dbReference>
<feature type="domain" description="Protein kinase" evidence="2">
    <location>
        <begin position="36"/>
        <end position="338"/>
    </location>
</feature>
<name>A0AAD6YNQ4_9AGAR</name>
<feature type="compositionally biased region" description="Basic and acidic residues" evidence="1">
    <location>
        <begin position="1028"/>
        <end position="1040"/>
    </location>
</feature>
<dbReference type="InterPro" id="IPR019021">
    <property type="entry name" value="Mms22"/>
</dbReference>
<gene>
    <name evidence="3" type="ORF">GGX14DRAFT_650739</name>
</gene>
<dbReference type="Pfam" id="PF00069">
    <property type="entry name" value="Pkinase"/>
    <property type="match status" value="1"/>
</dbReference>
<feature type="compositionally biased region" description="Polar residues" evidence="1">
    <location>
        <begin position="1214"/>
        <end position="1229"/>
    </location>
</feature>
<evidence type="ECO:0000259" key="2">
    <source>
        <dbReference type="PROSITE" id="PS50011"/>
    </source>
</evidence>
<accession>A0AAD6YNQ4</accession>
<evidence type="ECO:0000313" key="3">
    <source>
        <dbReference type="EMBL" id="KAJ7224492.1"/>
    </source>
</evidence>
<dbReference type="Proteomes" id="UP001219525">
    <property type="component" value="Unassembled WGS sequence"/>
</dbReference>
<keyword evidence="4" id="KW-1185">Reference proteome</keyword>
<dbReference type="EMBL" id="JARJCW010000005">
    <property type="protein sequence ID" value="KAJ7224492.1"/>
    <property type="molecule type" value="Genomic_DNA"/>
</dbReference>
<feature type="compositionally biased region" description="Acidic residues" evidence="1">
    <location>
        <begin position="661"/>
        <end position="670"/>
    </location>
</feature>
<feature type="compositionally biased region" description="Basic and acidic residues" evidence="1">
    <location>
        <begin position="744"/>
        <end position="755"/>
    </location>
</feature>
<dbReference type="Pfam" id="PF09462">
    <property type="entry name" value="Mus7"/>
    <property type="match status" value="2"/>
</dbReference>
<dbReference type="PROSITE" id="PS50011">
    <property type="entry name" value="PROTEIN_KINASE_DOM"/>
    <property type="match status" value="1"/>
</dbReference>
<dbReference type="PANTHER" id="PTHR28122:SF1">
    <property type="entry name" value="E3 UBIQUITIN-PROTEIN LIGASE SUBSTRATE RECEPTOR MMS22"/>
    <property type="match status" value="1"/>
</dbReference>
<dbReference type="GO" id="GO:0005634">
    <property type="term" value="C:nucleus"/>
    <property type="evidence" value="ECO:0007669"/>
    <property type="project" value="InterPro"/>
</dbReference>
<feature type="region of interest" description="Disordered" evidence="1">
    <location>
        <begin position="1018"/>
        <end position="1167"/>
    </location>
</feature>
<dbReference type="GO" id="GO:0031297">
    <property type="term" value="P:replication fork processing"/>
    <property type="evidence" value="ECO:0007669"/>
    <property type="project" value="InterPro"/>
</dbReference>
<protein>
    <recommendedName>
        <fullName evidence="2">Protein kinase domain-containing protein</fullName>
    </recommendedName>
</protein>
<dbReference type="GO" id="GO:0004672">
    <property type="term" value="F:protein kinase activity"/>
    <property type="evidence" value="ECO:0007669"/>
    <property type="project" value="InterPro"/>
</dbReference>
<dbReference type="GO" id="GO:0005524">
    <property type="term" value="F:ATP binding"/>
    <property type="evidence" value="ECO:0007669"/>
    <property type="project" value="InterPro"/>
</dbReference>
<feature type="compositionally biased region" description="Polar residues" evidence="1">
    <location>
        <begin position="415"/>
        <end position="442"/>
    </location>
</feature>
<feature type="region of interest" description="Disordered" evidence="1">
    <location>
        <begin position="1203"/>
        <end position="1231"/>
    </location>
</feature>
<dbReference type="SUPFAM" id="SSF56112">
    <property type="entry name" value="Protein kinase-like (PK-like)"/>
    <property type="match status" value="1"/>
</dbReference>
<dbReference type="GO" id="GO:0000724">
    <property type="term" value="P:double-strand break repair via homologous recombination"/>
    <property type="evidence" value="ECO:0007669"/>
    <property type="project" value="TreeGrafter"/>
</dbReference>
<feature type="compositionally biased region" description="Polar residues" evidence="1">
    <location>
        <begin position="558"/>
        <end position="578"/>
    </location>
</feature>
<feature type="compositionally biased region" description="Polar residues" evidence="1">
    <location>
        <begin position="1113"/>
        <end position="1126"/>
    </location>
</feature>
<dbReference type="PANTHER" id="PTHR28122">
    <property type="entry name" value="E3 UBIQUITIN-PROTEIN LIGASE SUBSTRATE RECEPTOR MMS22"/>
    <property type="match status" value="1"/>
</dbReference>
<feature type="compositionally biased region" description="Basic residues" evidence="1">
    <location>
        <begin position="719"/>
        <end position="733"/>
    </location>
</feature>
<proteinExistence type="predicted"/>
<dbReference type="InterPro" id="IPR000719">
    <property type="entry name" value="Prot_kinase_dom"/>
</dbReference>
<feature type="compositionally biased region" description="Basic and acidic residues" evidence="1">
    <location>
        <begin position="704"/>
        <end position="718"/>
    </location>
</feature>
<dbReference type="Gene3D" id="3.30.200.20">
    <property type="entry name" value="Phosphorylase Kinase, domain 1"/>
    <property type="match status" value="1"/>
</dbReference>
<evidence type="ECO:0000256" key="1">
    <source>
        <dbReference type="SAM" id="MobiDB-lite"/>
    </source>
</evidence>
<reference evidence="3" key="1">
    <citation type="submission" date="2023-03" db="EMBL/GenBank/DDBJ databases">
        <title>Massive genome expansion in bonnet fungi (Mycena s.s.) driven by repeated elements and novel gene families across ecological guilds.</title>
        <authorList>
            <consortium name="Lawrence Berkeley National Laboratory"/>
            <person name="Harder C.B."/>
            <person name="Miyauchi S."/>
            <person name="Viragh M."/>
            <person name="Kuo A."/>
            <person name="Thoen E."/>
            <person name="Andreopoulos B."/>
            <person name="Lu D."/>
            <person name="Skrede I."/>
            <person name="Drula E."/>
            <person name="Henrissat B."/>
            <person name="Morin E."/>
            <person name="Kohler A."/>
            <person name="Barry K."/>
            <person name="LaButti K."/>
            <person name="Morin E."/>
            <person name="Salamov A."/>
            <person name="Lipzen A."/>
            <person name="Mereny Z."/>
            <person name="Hegedus B."/>
            <person name="Baldrian P."/>
            <person name="Stursova M."/>
            <person name="Weitz H."/>
            <person name="Taylor A."/>
            <person name="Grigoriev I.V."/>
            <person name="Nagy L.G."/>
            <person name="Martin F."/>
            <person name="Kauserud H."/>
        </authorList>
    </citation>
    <scope>NUCLEOTIDE SEQUENCE</scope>
    <source>
        <strain evidence="3">9144</strain>
    </source>
</reference>
<feature type="compositionally biased region" description="Basic and acidic residues" evidence="1">
    <location>
        <begin position="600"/>
        <end position="618"/>
    </location>
</feature>
<feature type="region of interest" description="Disordered" evidence="1">
    <location>
        <begin position="415"/>
        <end position="826"/>
    </location>
</feature>
<evidence type="ECO:0000313" key="4">
    <source>
        <dbReference type="Proteomes" id="UP001219525"/>
    </source>
</evidence>
<comment type="caution">
    <text evidence="3">The sequence shown here is derived from an EMBL/GenBank/DDBJ whole genome shotgun (WGS) entry which is preliminary data.</text>
</comment>
<sequence>MSAPYLRYPLVEDLNYYCPGGFHPVHLNDTFKDDRYTVVHKLGYGTYATVWLVKDAYTGKYASLKILASDASQSSEEIEVLTRLRASCDDQEEGQEFVMQMLDHFEHEGPNGVHLCIVAEVLGPSLAEDLEDLYPDERLPPNIARRLITQYFVVKPDSTLLLHLCLDNPTQAHVQISDFSESFLFNSSTPVQRLVHSPTVFRAPELLLDRENCSPQPSTDMWALAVVFHMLFTGGFPLFPSGRGVQDLVLREMVILLGKLPEPYWSSSWKNRKLYFDDDGNRVEWDAKNGPKSGFSMSREFSRSDEMKRFFEENLKNLVAYGPDERITADEMVRSAWFVEWRRRVLSHRVRMDDVVETSDAEELQELYPPQPSPNRPPKRLKLHHVYSEYDVTPHTPTRSPSPGTYWISENTSPSLTMASSRKPTSLIATPPISGNQSTASNDVVMHPTDFVEGSQDPLLLGATASPRPCRPLQNNPLPANRSSSPSLSAKSPTTTEPNQPSTPSRPQRSRSESVDPLLMFTPSRPSLDEQSTGSSTRRDDPRASQPSSPLTPPPENGPSSDHLQRASPQPVSPNRSVSPLHDPEGFDNNDNNMAPGRYSLRERQAKQIRPYQHDKAMYKNTMRHVPEAIVKFRSPRRHRTREDEYEEDTQTRKPSQLDGYEAENDDWEDQQSPGQSRSESRDDNHLLRFLPAIPSTDEDEEKAVDALHKEARKLARDQKRRQATGKSGRKVAKPFPLKPYDGLNDHDASDEPASHRLPLPSRPNDPAAHAASPDSQQSSFHRTRRTSRSPEACAPSSPRVIDDNSDVGMGAVNSPRVDRSRKSTPIVISDEESDHVWNITHQTVEEPQVLSTREKRLQRQLRALSRMVPAIMRDKMMEDATRPKKTKQRGAVSSESDLDQPLLPGQTRVRRANHPRDLRDVVGDTESSDEVMQAAGDDSFDENDRLPVRLDTEAEHSRHPPAPEEYWKSSDGEEDVVSDGRIDDERIDAYLNEAPLRGPRLQERDMIDWMLANTAEVGGSRRPRARTKSDVAARPDGSRRPKISIMTRGGQRYGRERQTLLTFDKAPKRGRSGGRKHHLPSDVEQVAAPGRREARRHGQIHPVFQKVDTSRPRSGQQESLSQSDAEASPHVTDRANETVHNIPHPDAFRRADKRRKQKERRARTKMNGVHVLTAPQGRHIIGQRSKTISINVADRAFQRALAPLNSDKHEQPISRSKSNTNKSRTSGYTKVKDRRTLLCRGGRPDVGISSDTETTVMAAQSGASVEAGNGQESDDLDSPDMEEQTLLLDFGIPLLPAGTKFGPQTYIGKGYLSELVDPSEADRTPHPSFFSAQGFDLGPKITYSEFLPLVGQICDRFFEFATGLPEDDNEEQAKEWLGLTRVTCHLVTLLLAEGEDTLTLKAAVELQVLGLTSKLRQVSLKSTSMDSTTFGICWFAVELAIRAGFRLPAGGATKSGPNALQEACAVSVEYLLEYGLERAMEPLIKRDTLDGSTTPHRVLETLVGLWHVAYKFHDPVPTPVHPLWKMIETALNSRQSPQTAGFEASENVWRSMISICTVSQFSALGVVPVRWVDNKTIPRTCWNMVLFALNRIRFGANDKVGDIVTRESSLDALDRYIKLVVERCCLLWSRWQWEFQDAFNALYRLIEIFQSRKFANLRHEKAEFPDFLRLNDWTLLSRPIHSETAFVLFLKLVHQTLLVETSKVKKLLSLTTPLGCLPWTKARPPSLDCLSMLFNRFSVIAIGLHTDPHQHTRWIELARGYVKFKDVDATTRHAHIRGLMYLSIVMVQRDIQLDEPLRWLDEMVDVLMEAHKHQTGPIVVLSIHALVGCVRNVIQAFKGDSLDIPRRYPDPRLLLSLDRILRDQSLVKPNNASGHIPKRPPLPPAVLDQESQDEYGAFDQDLIEAFDQEASRLEIECKDKDRSLCNLLEIMHWTLFRQLRECVQVQSLKKSFKSNDQFSRDIATLVECWVGCGNIVLQNTERTWHMFLSPYLNASSSGLRPRLDAFCQRRMDFLVFSNILKEDPMSYLTLQDTLLVVLFEAMASWHTTSEDVYIKLLLSIDGCQHPLLRGATLDPKAHSDKTSEVSLLEARLALLAVVLNNLSNCLAEASGTGYVGYCIKMFATMKSELEDSKATQRLYALWCLQVYEEYRKHPNIVGLDRLQHWKAWVERMHDDIS</sequence>
<organism evidence="3 4">
    <name type="scientific">Mycena pura</name>
    <dbReference type="NCBI Taxonomy" id="153505"/>
    <lineage>
        <taxon>Eukaryota</taxon>
        <taxon>Fungi</taxon>
        <taxon>Dikarya</taxon>
        <taxon>Basidiomycota</taxon>
        <taxon>Agaricomycotina</taxon>
        <taxon>Agaricomycetes</taxon>
        <taxon>Agaricomycetidae</taxon>
        <taxon>Agaricales</taxon>
        <taxon>Marasmiineae</taxon>
        <taxon>Mycenaceae</taxon>
        <taxon>Mycena</taxon>
    </lineage>
</organism>
<dbReference type="GO" id="GO:0035361">
    <property type="term" value="C:Cul8-RING ubiquitin ligase complex"/>
    <property type="evidence" value="ECO:0007669"/>
    <property type="project" value="TreeGrafter"/>
</dbReference>
<feature type="compositionally biased region" description="Basic residues" evidence="1">
    <location>
        <begin position="1152"/>
        <end position="1165"/>
    </location>
</feature>
<feature type="region of interest" description="Disordered" evidence="1">
    <location>
        <begin position="878"/>
        <end position="978"/>
    </location>
</feature>
<feature type="region of interest" description="Disordered" evidence="1">
    <location>
        <begin position="359"/>
        <end position="379"/>
    </location>
</feature>